<dbReference type="PANTHER" id="PTHR43033:SF1">
    <property type="entry name" value="TRNA(ILE)-LYSIDINE SYNTHASE-RELATED"/>
    <property type="match status" value="1"/>
</dbReference>
<dbReference type="SUPFAM" id="SSF52402">
    <property type="entry name" value="Adenine nucleotide alpha hydrolases-like"/>
    <property type="match status" value="1"/>
</dbReference>
<comment type="function">
    <text evidence="8">Ligates lysine onto the cytidine present at position 34 of the AUA codon-specific tRNA(Ile) that contains the anticodon CAU, in an ATP-dependent manner. Cytidine is converted to lysidine, thus changing the amino acid specificity of the tRNA from methionine to isoleucine.</text>
</comment>
<dbReference type="SUPFAM" id="SSF56037">
    <property type="entry name" value="PheT/TilS domain"/>
    <property type="match status" value="1"/>
</dbReference>
<dbReference type="EC" id="6.3.4.19" evidence="8"/>
<dbReference type="Pfam" id="PF01171">
    <property type="entry name" value="ATP_bind_3"/>
    <property type="match status" value="1"/>
</dbReference>
<evidence type="ECO:0000256" key="3">
    <source>
        <dbReference type="ARBA" id="ARBA00022598"/>
    </source>
</evidence>
<keyword evidence="2 8" id="KW-0963">Cytoplasm</keyword>
<keyword evidence="3 8" id="KW-0436">Ligase</keyword>
<reference evidence="10" key="1">
    <citation type="submission" date="2022-12" db="EMBL/GenBank/DDBJ databases">
        <title>Reference genome sequencing for broad-spectrum identification of bacterial and archaeal isolates by mass spectrometry.</title>
        <authorList>
            <person name="Sekiguchi Y."/>
            <person name="Tourlousse D.M."/>
        </authorList>
    </citation>
    <scope>NUCLEOTIDE SEQUENCE</scope>
    <source>
        <strain evidence="10">10succ1</strain>
    </source>
</reference>
<sequence length="429" mass="49554">MVIGFSGGPDSVFLLEVLLKLREEFSLELSLAHINHLLRGEESDGDETFVRCVAKRLNIPCFVRRQSMQEYAKAHRIGEEEAGREIRYTFFNEVAEETGADKVALAHNLDDEIETFMFRLMRGTSLKGLEGIPVRRERYVRPILNLYKGEIMEYMHKNNIEYRIDSSNLKADYTRNSIRLDLIPEIEEKYNRNFKEKIANLMEEIGEVNSILKVDYKRFLREDALEWQEIEVLTDYEKRKILNSYLTHYGVEVSRKKLDSILAVMKSGGSKELSLGKKMKLKKEYNKLYVSVDSENCIDDNLQVELKVPGEARFGRYRVRAVAGSCSVSGRESFAADIPPGSVLKIRRRQPGDRITISDKGATKKLKDIFINNKIPKEAREEIPIVTLEEEIVWIAGVRGNERYRVRKPDENSIKLIVEEGNFSERGEE</sequence>
<keyword evidence="6 8" id="KW-0067">ATP-binding</keyword>
<dbReference type="HAMAP" id="MF_01161">
    <property type="entry name" value="tRNA_Ile_lys_synt"/>
    <property type="match status" value="1"/>
</dbReference>
<keyword evidence="4 8" id="KW-0819">tRNA processing</keyword>
<dbReference type="InterPro" id="IPR012795">
    <property type="entry name" value="tRNA_Ile_lys_synt_N"/>
</dbReference>
<dbReference type="GO" id="GO:0006400">
    <property type="term" value="P:tRNA modification"/>
    <property type="evidence" value="ECO:0007669"/>
    <property type="project" value="UniProtKB-UniRule"/>
</dbReference>
<dbReference type="EMBL" id="BSDY01000005">
    <property type="protein sequence ID" value="GLI55856.1"/>
    <property type="molecule type" value="Genomic_DNA"/>
</dbReference>
<evidence type="ECO:0000256" key="8">
    <source>
        <dbReference type="HAMAP-Rule" id="MF_01161"/>
    </source>
</evidence>
<comment type="caution">
    <text evidence="10">The sequence shown here is derived from an EMBL/GenBank/DDBJ whole genome shotgun (WGS) entry which is preliminary data.</text>
</comment>
<comment type="subcellular location">
    <subcellularLocation>
        <location evidence="1 8">Cytoplasm</location>
    </subcellularLocation>
</comment>
<dbReference type="Gene3D" id="3.40.50.620">
    <property type="entry name" value="HUPs"/>
    <property type="match status" value="1"/>
</dbReference>
<dbReference type="NCBIfam" id="TIGR02433">
    <property type="entry name" value="lysidine_TilS_C"/>
    <property type="match status" value="1"/>
</dbReference>
<keyword evidence="5 8" id="KW-0547">Nucleotide-binding</keyword>
<dbReference type="InterPro" id="IPR012094">
    <property type="entry name" value="tRNA_Ile_lys_synt"/>
</dbReference>
<protein>
    <recommendedName>
        <fullName evidence="8">tRNA(Ile)-lysidine synthase</fullName>
        <ecNumber evidence="8">6.3.4.19</ecNumber>
    </recommendedName>
    <alternativeName>
        <fullName evidence="8">tRNA(Ile)-2-lysyl-cytidine synthase</fullName>
    </alternativeName>
    <alternativeName>
        <fullName evidence="8">tRNA(Ile)-lysidine synthetase</fullName>
    </alternativeName>
</protein>
<comment type="similarity">
    <text evidence="8">Belongs to the tRNA(Ile)-lysidine synthase family.</text>
</comment>
<dbReference type="Pfam" id="PF11734">
    <property type="entry name" value="TilS_C"/>
    <property type="match status" value="1"/>
</dbReference>
<keyword evidence="11" id="KW-1185">Reference proteome</keyword>
<dbReference type="Proteomes" id="UP001144471">
    <property type="component" value="Unassembled WGS sequence"/>
</dbReference>
<evidence type="ECO:0000313" key="11">
    <source>
        <dbReference type="Proteomes" id="UP001144471"/>
    </source>
</evidence>
<feature type="binding site" evidence="8">
    <location>
        <begin position="6"/>
        <end position="11"/>
    </location>
    <ligand>
        <name>ATP</name>
        <dbReference type="ChEBI" id="CHEBI:30616"/>
    </ligand>
</feature>
<comment type="catalytic activity">
    <reaction evidence="7 8">
        <text>cytidine(34) in tRNA(Ile2) + L-lysine + ATP = lysidine(34) in tRNA(Ile2) + AMP + diphosphate + H(+)</text>
        <dbReference type="Rhea" id="RHEA:43744"/>
        <dbReference type="Rhea" id="RHEA-COMP:10625"/>
        <dbReference type="Rhea" id="RHEA-COMP:10670"/>
        <dbReference type="ChEBI" id="CHEBI:15378"/>
        <dbReference type="ChEBI" id="CHEBI:30616"/>
        <dbReference type="ChEBI" id="CHEBI:32551"/>
        <dbReference type="ChEBI" id="CHEBI:33019"/>
        <dbReference type="ChEBI" id="CHEBI:82748"/>
        <dbReference type="ChEBI" id="CHEBI:83665"/>
        <dbReference type="ChEBI" id="CHEBI:456215"/>
        <dbReference type="EC" id="6.3.4.19"/>
    </reaction>
</comment>
<dbReference type="AlphaFoldDB" id="A0A9W6GL75"/>
<dbReference type="GO" id="GO:0005524">
    <property type="term" value="F:ATP binding"/>
    <property type="evidence" value="ECO:0007669"/>
    <property type="project" value="UniProtKB-UniRule"/>
</dbReference>
<comment type="domain">
    <text evidence="8">The N-terminal region contains the highly conserved SGGXDS motif, predicted to be a P-loop motif involved in ATP binding.</text>
</comment>
<dbReference type="PANTHER" id="PTHR43033">
    <property type="entry name" value="TRNA(ILE)-LYSIDINE SYNTHASE-RELATED"/>
    <property type="match status" value="1"/>
</dbReference>
<organism evidence="10 11">
    <name type="scientific">Propionigenium maris DSM 9537</name>
    <dbReference type="NCBI Taxonomy" id="1123000"/>
    <lineage>
        <taxon>Bacteria</taxon>
        <taxon>Fusobacteriati</taxon>
        <taxon>Fusobacteriota</taxon>
        <taxon>Fusobacteriia</taxon>
        <taxon>Fusobacteriales</taxon>
        <taxon>Fusobacteriaceae</taxon>
        <taxon>Propionigenium</taxon>
    </lineage>
</organism>
<evidence type="ECO:0000256" key="5">
    <source>
        <dbReference type="ARBA" id="ARBA00022741"/>
    </source>
</evidence>
<dbReference type="InterPro" id="IPR012796">
    <property type="entry name" value="Lysidine-tRNA-synth_C"/>
</dbReference>
<proteinExistence type="inferred from homology"/>
<dbReference type="InterPro" id="IPR014729">
    <property type="entry name" value="Rossmann-like_a/b/a_fold"/>
</dbReference>
<evidence type="ECO:0000313" key="10">
    <source>
        <dbReference type="EMBL" id="GLI55856.1"/>
    </source>
</evidence>
<evidence type="ECO:0000256" key="1">
    <source>
        <dbReference type="ARBA" id="ARBA00004496"/>
    </source>
</evidence>
<evidence type="ECO:0000256" key="2">
    <source>
        <dbReference type="ARBA" id="ARBA00022490"/>
    </source>
</evidence>
<dbReference type="GO" id="GO:0005737">
    <property type="term" value="C:cytoplasm"/>
    <property type="evidence" value="ECO:0007669"/>
    <property type="project" value="UniProtKB-SubCell"/>
</dbReference>
<evidence type="ECO:0000256" key="6">
    <source>
        <dbReference type="ARBA" id="ARBA00022840"/>
    </source>
</evidence>
<accession>A0A9W6GL75</accession>
<evidence type="ECO:0000256" key="4">
    <source>
        <dbReference type="ARBA" id="ARBA00022694"/>
    </source>
</evidence>
<name>A0A9W6GL75_9FUSO</name>
<dbReference type="CDD" id="cd01992">
    <property type="entry name" value="TilS_N"/>
    <property type="match status" value="1"/>
</dbReference>
<dbReference type="GO" id="GO:0032267">
    <property type="term" value="F:tRNA(Ile)-lysidine synthase activity"/>
    <property type="evidence" value="ECO:0007669"/>
    <property type="project" value="UniProtKB-EC"/>
</dbReference>
<evidence type="ECO:0000259" key="9">
    <source>
        <dbReference type="SMART" id="SM00977"/>
    </source>
</evidence>
<gene>
    <name evidence="8 10" type="primary">tilS</name>
    <name evidence="10" type="ORF">PM10SUCC1_13700</name>
</gene>
<feature type="domain" description="Lysidine-tRNA(Ile) synthetase C-terminal" evidence="9">
    <location>
        <begin position="344"/>
        <end position="416"/>
    </location>
</feature>
<dbReference type="SMART" id="SM00977">
    <property type="entry name" value="TilS_C"/>
    <property type="match status" value="1"/>
</dbReference>
<evidence type="ECO:0000256" key="7">
    <source>
        <dbReference type="ARBA" id="ARBA00048539"/>
    </source>
</evidence>
<dbReference type="NCBIfam" id="TIGR02432">
    <property type="entry name" value="lysidine_TilS_N"/>
    <property type="match status" value="1"/>
</dbReference>
<dbReference type="InterPro" id="IPR011063">
    <property type="entry name" value="TilS/TtcA_N"/>
</dbReference>